<dbReference type="RefSeq" id="WP_066415140.1">
    <property type="nucleotide sequence ID" value="NZ_CP018866.1"/>
</dbReference>
<evidence type="ECO:0000313" key="2">
    <source>
        <dbReference type="Proteomes" id="UP000215224"/>
    </source>
</evidence>
<dbReference type="KEGG" id="bcoh:BC6307_21060"/>
<sequence length="416" mass="48285">MNFYKDLIKKTNNFISPSLNDNLAELDLTAVYDAPVKALKEMSKSVQVQDPTYKNSLRIYVNGEAREDMEEYILQNPPQSFSVLEEWGKDTFGDADYLIILNRVEKWHDPIVKWCGELFLSAEGKIHEDLLHLEVTYFIGNTTYTPFGVHIDDISDALHLNLGPNKRYMHLWSPELYKKMRGSLKPLINPNNQFLAKSQRFQINPNNWFYLPASRYFHIGENTDFSVSLAIALIRFDSETIIKRSLQEDIVKIQSINDQDINELINNVLEEVVQREDGLISYEKVSTCKDNKLEEEVIKYILRIQSNLGFRVPTKMTLLKMDQSRWNESTISIVKPFKILTLVKDDVMHIFARGNIVSLTNHSILSELIKYLNSESSIEFQELKMKYSQHLSEDSLNTLIQTFYKCGILEVKSLVH</sequence>
<organism evidence="1 2">
    <name type="scientific">Sutcliffiella cohnii</name>
    <dbReference type="NCBI Taxonomy" id="33932"/>
    <lineage>
        <taxon>Bacteria</taxon>
        <taxon>Bacillati</taxon>
        <taxon>Bacillota</taxon>
        <taxon>Bacilli</taxon>
        <taxon>Bacillales</taxon>
        <taxon>Bacillaceae</taxon>
        <taxon>Sutcliffiella</taxon>
    </lineage>
</organism>
<dbReference type="STRING" id="1314751.GCA_001591425_01894"/>
<dbReference type="Proteomes" id="UP000215224">
    <property type="component" value="Chromosome"/>
</dbReference>
<dbReference type="EMBL" id="CP018866">
    <property type="protein sequence ID" value="AST93578.1"/>
    <property type="molecule type" value="Genomic_DNA"/>
</dbReference>
<evidence type="ECO:0008006" key="3">
    <source>
        <dbReference type="Google" id="ProtNLM"/>
    </source>
</evidence>
<dbReference type="Gene3D" id="2.60.120.650">
    <property type="entry name" value="Cupin"/>
    <property type="match status" value="1"/>
</dbReference>
<reference evidence="1 2" key="1">
    <citation type="submission" date="2016-12" db="EMBL/GenBank/DDBJ databases">
        <title>The whole genome sequencing and assembly of Bacillus cohnii DSM 6307T strain.</title>
        <authorList>
            <person name="Lee Y.-J."/>
            <person name="Yi H."/>
            <person name="Bahn Y.-S."/>
            <person name="Kim J.F."/>
            <person name="Lee D.-W."/>
        </authorList>
    </citation>
    <scope>NUCLEOTIDE SEQUENCE [LARGE SCALE GENOMIC DNA]</scope>
    <source>
        <strain evidence="1 2">DSM 6307</strain>
    </source>
</reference>
<name>A0A223KW68_9BACI</name>
<evidence type="ECO:0000313" key="1">
    <source>
        <dbReference type="EMBL" id="AST93578.1"/>
    </source>
</evidence>
<proteinExistence type="predicted"/>
<gene>
    <name evidence="1" type="ORF">BC6307_21060</name>
</gene>
<dbReference type="AlphaFoldDB" id="A0A223KW68"/>
<protein>
    <recommendedName>
        <fullName evidence="3">JmjC domain-containing protein</fullName>
    </recommendedName>
</protein>
<accession>A0A223KW68</accession>
<keyword evidence="2" id="KW-1185">Reference proteome</keyword>